<sequence>MKKNFLFFSLVLAAIMSLLSSCAKDTPDAPEQYAITIRAKLPEGSTIESLAGIAIEFLDLRTQQKVEKQLDKAGVCSLSLDASVYTITIRGEIGNNSIVAIKENYSIAENTTLELPLIVTKIRPSGLLFKEVFFNGETNNGQMMHPDQYFVIYNNSDKVVYADGVAFGLAAHANVTGEDTFTEELTKNNRIVLSMIYTIPGNGSQYPIQPGGQLVIAGTAINHHDAEHPNSVDLSGADLEVYEPDQPANFGQDVDNPNVPNMVKIFNRFGVFMMHPRGFIPPVLFEIDEPIETFLAKNKFEYTNNDGENIMLYAVPVENVLDGIETGNTGNMKVKSLPVTVDKSMIGVPGCHRGILILRKTEEKNGRTYMIDTNDSENDCIARQGQNSFPARSNRKVH</sequence>
<protein>
    <recommendedName>
        <fullName evidence="4">DUF4876 domain-containing protein</fullName>
    </recommendedName>
</protein>
<evidence type="ECO:0000256" key="1">
    <source>
        <dbReference type="SAM" id="SignalP"/>
    </source>
</evidence>
<evidence type="ECO:0000313" key="2">
    <source>
        <dbReference type="EMBL" id="ERJ65293.1"/>
    </source>
</evidence>
<name>A0A0E2LPX1_PORGN</name>
<dbReference type="Pfam" id="PF16215">
    <property type="entry name" value="DUF4876"/>
    <property type="match status" value="1"/>
</dbReference>
<comment type="caution">
    <text evidence="2">The sequence shown here is derived from an EMBL/GenBank/DDBJ whole genome shotgun (WGS) entry which is preliminary data.</text>
</comment>
<evidence type="ECO:0008006" key="4">
    <source>
        <dbReference type="Google" id="ProtNLM"/>
    </source>
</evidence>
<keyword evidence="1" id="KW-0732">Signal</keyword>
<accession>A0A0E2LPX1</accession>
<dbReference type="PATRIC" id="fig|1227271.3.peg.1259"/>
<dbReference type="HOGENOM" id="CLU_046268_1_0_10"/>
<dbReference type="RefSeq" id="WP_021665639.1">
    <property type="nucleotide sequence ID" value="NZ_KI259197.1"/>
</dbReference>
<dbReference type="Proteomes" id="UP000016630">
    <property type="component" value="Unassembled WGS sequence"/>
</dbReference>
<organism evidence="2 3">
    <name type="scientific">Porphyromonas gingivalis F0570</name>
    <dbReference type="NCBI Taxonomy" id="1227271"/>
    <lineage>
        <taxon>Bacteria</taxon>
        <taxon>Pseudomonadati</taxon>
        <taxon>Bacteroidota</taxon>
        <taxon>Bacteroidia</taxon>
        <taxon>Bacteroidales</taxon>
        <taxon>Porphyromonadaceae</taxon>
        <taxon>Porphyromonas</taxon>
    </lineage>
</organism>
<proteinExistence type="predicted"/>
<dbReference type="InterPro" id="IPR032627">
    <property type="entry name" value="DUF4876"/>
</dbReference>
<gene>
    <name evidence="2" type="ORF">HMPREF1555_01433</name>
</gene>
<reference evidence="2 3" key="1">
    <citation type="submission" date="2013-06" db="EMBL/GenBank/DDBJ databases">
        <authorList>
            <person name="Weinstock G."/>
            <person name="Sodergren E."/>
            <person name="Lobos E.A."/>
            <person name="Fulton L."/>
            <person name="Fulton R."/>
            <person name="Courtney L."/>
            <person name="Fronick C."/>
            <person name="O'Laughlin M."/>
            <person name="Godfrey J."/>
            <person name="Wilson R.M."/>
            <person name="Miner T."/>
            <person name="Farmer C."/>
            <person name="Delehaunty K."/>
            <person name="Cordes M."/>
            <person name="Minx P."/>
            <person name="Tomlinson C."/>
            <person name="Chen J."/>
            <person name="Wollam A."/>
            <person name="Pepin K.H."/>
            <person name="Bhonagiri V."/>
            <person name="Zhang X."/>
            <person name="Warren W."/>
            <person name="Mitreva M."/>
            <person name="Mardis E.R."/>
            <person name="Wilson R.K."/>
        </authorList>
    </citation>
    <scope>NUCLEOTIDE SEQUENCE [LARGE SCALE GENOMIC DNA]</scope>
    <source>
        <strain evidence="2 3">F0570</strain>
    </source>
</reference>
<feature type="chain" id="PRO_5002398830" description="DUF4876 domain-containing protein" evidence="1">
    <location>
        <begin position="24"/>
        <end position="398"/>
    </location>
</feature>
<feature type="signal peptide" evidence="1">
    <location>
        <begin position="1"/>
        <end position="23"/>
    </location>
</feature>
<evidence type="ECO:0000313" key="3">
    <source>
        <dbReference type="Proteomes" id="UP000016630"/>
    </source>
</evidence>
<dbReference type="PROSITE" id="PS51257">
    <property type="entry name" value="PROKAR_LIPOPROTEIN"/>
    <property type="match status" value="1"/>
</dbReference>
<dbReference type="AlphaFoldDB" id="A0A0E2LPX1"/>
<dbReference type="EMBL" id="AWUW01000106">
    <property type="protein sequence ID" value="ERJ65293.1"/>
    <property type="molecule type" value="Genomic_DNA"/>
</dbReference>